<dbReference type="SUPFAM" id="SSF103088">
    <property type="entry name" value="OmpA-like"/>
    <property type="match status" value="1"/>
</dbReference>
<feature type="region of interest" description="Disordered" evidence="5">
    <location>
        <begin position="208"/>
        <end position="230"/>
    </location>
</feature>
<protein>
    <submittedName>
        <fullName evidence="8">Flagellar motor protein MotB</fullName>
    </submittedName>
</protein>
<evidence type="ECO:0000256" key="5">
    <source>
        <dbReference type="SAM" id="MobiDB-lite"/>
    </source>
</evidence>
<evidence type="ECO:0000259" key="7">
    <source>
        <dbReference type="PROSITE" id="PS51123"/>
    </source>
</evidence>
<feature type="domain" description="OmpA-like" evidence="7">
    <location>
        <begin position="262"/>
        <end position="378"/>
    </location>
</feature>
<evidence type="ECO:0000256" key="2">
    <source>
        <dbReference type="ARBA" id="ARBA00023136"/>
    </source>
</evidence>
<dbReference type="PANTHER" id="PTHR30329:SF21">
    <property type="entry name" value="LIPOPROTEIN YIAD-RELATED"/>
    <property type="match status" value="1"/>
</dbReference>
<gene>
    <name evidence="8" type="ORF">GCM10010873_11180</name>
</gene>
<keyword evidence="3" id="KW-0998">Cell outer membrane</keyword>
<accession>A0AA37TR21</accession>
<dbReference type="AlphaFoldDB" id="A0AA37TR21"/>
<organism evidence="8 9">
    <name type="scientific">Cypionkella aquatica</name>
    <dbReference type="NCBI Taxonomy" id="1756042"/>
    <lineage>
        <taxon>Bacteria</taxon>
        <taxon>Pseudomonadati</taxon>
        <taxon>Pseudomonadota</taxon>
        <taxon>Alphaproteobacteria</taxon>
        <taxon>Rhodobacterales</taxon>
        <taxon>Paracoccaceae</taxon>
        <taxon>Cypionkella</taxon>
    </lineage>
</organism>
<evidence type="ECO:0000313" key="8">
    <source>
        <dbReference type="EMBL" id="GLS86144.1"/>
    </source>
</evidence>
<comment type="subcellular location">
    <subcellularLocation>
        <location evidence="1">Cell outer membrane</location>
    </subcellularLocation>
</comment>
<dbReference type="Pfam" id="PF00691">
    <property type="entry name" value="OmpA"/>
    <property type="match status" value="1"/>
</dbReference>
<dbReference type="InterPro" id="IPR050330">
    <property type="entry name" value="Bact_OuterMem_StrucFunc"/>
</dbReference>
<dbReference type="InterPro" id="IPR006664">
    <property type="entry name" value="OMP_bac"/>
</dbReference>
<feature type="signal peptide" evidence="6">
    <location>
        <begin position="1"/>
        <end position="28"/>
    </location>
</feature>
<reference evidence="8 9" key="1">
    <citation type="journal article" date="2014" name="Int. J. Syst. Evol. Microbiol.">
        <title>Complete genome sequence of Corynebacterium casei LMG S-19264T (=DSM 44701T), isolated from a smear-ripened cheese.</title>
        <authorList>
            <consortium name="US DOE Joint Genome Institute (JGI-PGF)"/>
            <person name="Walter F."/>
            <person name="Albersmeier A."/>
            <person name="Kalinowski J."/>
            <person name="Ruckert C."/>
        </authorList>
    </citation>
    <scope>NUCLEOTIDE SEQUENCE [LARGE SCALE GENOMIC DNA]</scope>
    <source>
        <strain evidence="8 9">NBRC 111766</strain>
    </source>
</reference>
<keyword evidence="8" id="KW-0969">Cilium</keyword>
<keyword evidence="2 4" id="KW-0472">Membrane</keyword>
<evidence type="ECO:0000256" key="3">
    <source>
        <dbReference type="ARBA" id="ARBA00023237"/>
    </source>
</evidence>
<keyword evidence="8" id="KW-0282">Flagellum</keyword>
<sequence length="378" mass="40305">MPSPDYARPCLRFMLALLALMAAMPMAAQEASFAPGWQVEAQTSQLRFQSVKNVTKVESSTFAAFSGEVTADGAVTLHVFLDSVDTKIDLRNVRMRFLLFETFRFPEAVITAKINPADLADLASVRRKTLHLPFTLDLHGVQKQLETDVAVTLLQDDTVVVSSTVPLVIATDDFGLADGVQKLQEAANVVIIPSGTVSFDLTLKRNGGATAPAPQPAPAPAEATAEPAAPEMAEALPEAPVSPAADVALEPTGDLDLAACTGRFEILSRSGNINFHSGSARLQADSAALLDSVAAIIARCPGLKIDVSGHTDADGSPAANQYLSQQRAKAVVRYLVKKGLAAERFTATGYGEDKPLFDNDTPEHKSRNRRIEFALVQP</sequence>
<feature type="compositionally biased region" description="Low complexity" evidence="5">
    <location>
        <begin position="220"/>
        <end position="230"/>
    </location>
</feature>
<dbReference type="GO" id="GO:0009279">
    <property type="term" value="C:cell outer membrane"/>
    <property type="evidence" value="ECO:0007669"/>
    <property type="project" value="UniProtKB-SubCell"/>
</dbReference>
<dbReference type="PROSITE" id="PS51123">
    <property type="entry name" value="OMPA_2"/>
    <property type="match status" value="1"/>
</dbReference>
<dbReference type="SUPFAM" id="SSF101874">
    <property type="entry name" value="YceI-like"/>
    <property type="match status" value="1"/>
</dbReference>
<dbReference type="PRINTS" id="PR01021">
    <property type="entry name" value="OMPADOMAIN"/>
</dbReference>
<dbReference type="Gene3D" id="3.30.1330.60">
    <property type="entry name" value="OmpA-like domain"/>
    <property type="match status" value="1"/>
</dbReference>
<evidence type="ECO:0000256" key="4">
    <source>
        <dbReference type="PROSITE-ProRule" id="PRU00473"/>
    </source>
</evidence>
<evidence type="ECO:0000256" key="1">
    <source>
        <dbReference type="ARBA" id="ARBA00004442"/>
    </source>
</evidence>
<dbReference type="SMART" id="SM00867">
    <property type="entry name" value="YceI"/>
    <property type="match status" value="1"/>
</dbReference>
<feature type="chain" id="PRO_5041278723" evidence="6">
    <location>
        <begin position="29"/>
        <end position="378"/>
    </location>
</feature>
<dbReference type="InterPro" id="IPR036761">
    <property type="entry name" value="TTHA0802/YceI-like_sf"/>
</dbReference>
<dbReference type="PANTHER" id="PTHR30329">
    <property type="entry name" value="STATOR ELEMENT OF FLAGELLAR MOTOR COMPLEX"/>
    <property type="match status" value="1"/>
</dbReference>
<evidence type="ECO:0000313" key="9">
    <source>
        <dbReference type="Proteomes" id="UP001157355"/>
    </source>
</evidence>
<proteinExistence type="predicted"/>
<dbReference type="Pfam" id="PF04264">
    <property type="entry name" value="YceI"/>
    <property type="match status" value="1"/>
</dbReference>
<dbReference type="RefSeq" id="WP_284324349.1">
    <property type="nucleotide sequence ID" value="NZ_BSPP01000004.1"/>
</dbReference>
<dbReference type="InterPro" id="IPR007372">
    <property type="entry name" value="Lipid/polyisoprenoid-bd_YceI"/>
</dbReference>
<dbReference type="Proteomes" id="UP001157355">
    <property type="component" value="Unassembled WGS sequence"/>
</dbReference>
<evidence type="ECO:0000256" key="6">
    <source>
        <dbReference type="SAM" id="SignalP"/>
    </source>
</evidence>
<dbReference type="InterPro" id="IPR036737">
    <property type="entry name" value="OmpA-like_sf"/>
</dbReference>
<keyword evidence="9" id="KW-1185">Reference proteome</keyword>
<keyword evidence="8" id="KW-0966">Cell projection</keyword>
<dbReference type="InterPro" id="IPR006665">
    <property type="entry name" value="OmpA-like"/>
</dbReference>
<dbReference type="CDD" id="cd07185">
    <property type="entry name" value="OmpA_C-like"/>
    <property type="match status" value="1"/>
</dbReference>
<name>A0AA37TR21_9RHOB</name>
<dbReference type="Gene3D" id="2.40.128.110">
    <property type="entry name" value="Lipid/polyisoprenoid-binding, YceI-like"/>
    <property type="match status" value="1"/>
</dbReference>
<keyword evidence="6" id="KW-0732">Signal</keyword>
<comment type="caution">
    <text evidence="8">The sequence shown here is derived from an EMBL/GenBank/DDBJ whole genome shotgun (WGS) entry which is preliminary data.</text>
</comment>
<dbReference type="EMBL" id="BSPP01000004">
    <property type="protein sequence ID" value="GLS86144.1"/>
    <property type="molecule type" value="Genomic_DNA"/>
</dbReference>